<gene>
    <name evidence="3" type="ORF">GCM10009777_00280</name>
</gene>
<dbReference type="Pfam" id="PF17761">
    <property type="entry name" value="DUF1016_N"/>
    <property type="match status" value="1"/>
</dbReference>
<accession>A0ABP5D0R9</accession>
<protein>
    <recommendedName>
        <fullName evidence="5">DUF1016 domain-containing protein</fullName>
    </recommendedName>
</protein>
<dbReference type="InterPro" id="IPR053148">
    <property type="entry name" value="PD-DEXK-like_domain"/>
</dbReference>
<keyword evidence="4" id="KW-1185">Reference proteome</keyword>
<proteinExistence type="predicted"/>
<name>A0ABP5D0R9_9MICO</name>
<sequence>MGEVEPTDYTETLDALKRRVNAARFTLQRRANAELVALYWHIGDTIITKQQASAWGAGVVARLANDLQAEFPTMRGFSRSNLFSMRAFAAAWPERNGIVRQPVGQLPWTHIVQLLEKLDDQELREWYAGKDVQHAWSRAVLVHQIRTRLHDRDAAAPSNFAAALTRSDSDLAQQLATDPYTTGFLGVGADITEREFEDRLTRRIVDTLREMGTGFAFIGRQHHIEVDGDDYYIDLLFFHVEQLRYVVFELKTRKLDPRDAGQLGFSVALVDDRVRLPDRHAPTVGILLVAENNETFFRYSLAGTSHPMAVSRYELSAAEQAALPTEDTLARLAAEVAETTTER</sequence>
<organism evidence="3 4">
    <name type="scientific">Microbacterium pumilum</name>
    <dbReference type="NCBI Taxonomy" id="344165"/>
    <lineage>
        <taxon>Bacteria</taxon>
        <taxon>Bacillati</taxon>
        <taxon>Actinomycetota</taxon>
        <taxon>Actinomycetes</taxon>
        <taxon>Micrococcales</taxon>
        <taxon>Microbacteriaceae</taxon>
        <taxon>Microbacterium</taxon>
    </lineage>
</organism>
<evidence type="ECO:0000259" key="1">
    <source>
        <dbReference type="Pfam" id="PF06250"/>
    </source>
</evidence>
<dbReference type="InterPro" id="IPR011856">
    <property type="entry name" value="tRNA_endonuc-like_dom_sf"/>
</dbReference>
<dbReference type="Pfam" id="PF06250">
    <property type="entry name" value="YhcG_C"/>
    <property type="match status" value="1"/>
</dbReference>
<evidence type="ECO:0000259" key="2">
    <source>
        <dbReference type="Pfam" id="PF17761"/>
    </source>
</evidence>
<dbReference type="EMBL" id="BAAAOH010000001">
    <property type="protein sequence ID" value="GAA1972276.1"/>
    <property type="molecule type" value="Genomic_DNA"/>
</dbReference>
<feature type="domain" description="YhcG N-terminal" evidence="2">
    <location>
        <begin position="16"/>
        <end position="152"/>
    </location>
</feature>
<dbReference type="InterPro" id="IPR041527">
    <property type="entry name" value="YhcG_N"/>
</dbReference>
<dbReference type="InterPro" id="IPR009362">
    <property type="entry name" value="YhcG_C"/>
</dbReference>
<evidence type="ECO:0000313" key="3">
    <source>
        <dbReference type="EMBL" id="GAA1972276.1"/>
    </source>
</evidence>
<dbReference type="RefSeq" id="WP_344057346.1">
    <property type="nucleotide sequence ID" value="NZ_BAAAOH010000001.1"/>
</dbReference>
<evidence type="ECO:0008006" key="5">
    <source>
        <dbReference type="Google" id="ProtNLM"/>
    </source>
</evidence>
<comment type="caution">
    <text evidence="3">The sequence shown here is derived from an EMBL/GenBank/DDBJ whole genome shotgun (WGS) entry which is preliminary data.</text>
</comment>
<dbReference type="Gene3D" id="3.40.1350.10">
    <property type="match status" value="1"/>
</dbReference>
<dbReference type="Proteomes" id="UP001500326">
    <property type="component" value="Unassembled WGS sequence"/>
</dbReference>
<dbReference type="PANTHER" id="PTHR30547">
    <property type="entry name" value="UNCHARACTERIZED PROTEIN YHCG-RELATED"/>
    <property type="match status" value="1"/>
</dbReference>
<reference evidence="4" key="1">
    <citation type="journal article" date="2019" name="Int. J. Syst. Evol. Microbiol.">
        <title>The Global Catalogue of Microorganisms (GCM) 10K type strain sequencing project: providing services to taxonomists for standard genome sequencing and annotation.</title>
        <authorList>
            <consortium name="The Broad Institute Genomics Platform"/>
            <consortium name="The Broad Institute Genome Sequencing Center for Infectious Disease"/>
            <person name="Wu L."/>
            <person name="Ma J."/>
        </authorList>
    </citation>
    <scope>NUCLEOTIDE SEQUENCE [LARGE SCALE GENOMIC DNA]</scope>
    <source>
        <strain evidence="4">JCM 14902</strain>
    </source>
</reference>
<feature type="domain" description="YhcG PDDEXK nuclease" evidence="1">
    <location>
        <begin position="174"/>
        <end position="321"/>
    </location>
</feature>
<dbReference type="PANTHER" id="PTHR30547:SF0">
    <property type="entry name" value="BLR8175 PROTEIN"/>
    <property type="match status" value="1"/>
</dbReference>
<evidence type="ECO:0000313" key="4">
    <source>
        <dbReference type="Proteomes" id="UP001500326"/>
    </source>
</evidence>